<dbReference type="AlphaFoldDB" id="A0A6M4H256"/>
<keyword evidence="1" id="KW-0732">Signal</keyword>
<evidence type="ECO:0000313" key="3">
    <source>
        <dbReference type="Proteomes" id="UP000503096"/>
    </source>
</evidence>
<name>A0A6M4H256_9PROT</name>
<accession>A0A6M4H256</accession>
<evidence type="ECO:0008006" key="4">
    <source>
        <dbReference type="Google" id="ProtNLM"/>
    </source>
</evidence>
<dbReference type="KEGG" id="upl:DSM104440_00215"/>
<organism evidence="2 3">
    <name type="scientific">Usitatibacter palustris</name>
    <dbReference type="NCBI Taxonomy" id="2732487"/>
    <lineage>
        <taxon>Bacteria</taxon>
        <taxon>Pseudomonadati</taxon>
        <taxon>Pseudomonadota</taxon>
        <taxon>Betaproteobacteria</taxon>
        <taxon>Nitrosomonadales</taxon>
        <taxon>Usitatibacteraceae</taxon>
        <taxon>Usitatibacter</taxon>
    </lineage>
</organism>
<dbReference type="RefSeq" id="WP_171159973.1">
    <property type="nucleotide sequence ID" value="NZ_CP053073.1"/>
</dbReference>
<reference evidence="2 3" key="1">
    <citation type="submission" date="2020-04" db="EMBL/GenBank/DDBJ databases">
        <title>Usitatibacter rugosus gen. nov., sp. nov. and Usitatibacter palustris sp. nov., novel members of Usitatibacteraceae fam. nov. within the order Nitrosomonadales isolated from soil.</title>
        <authorList>
            <person name="Huber K.J."/>
            <person name="Neumann-Schaal M."/>
            <person name="Geppert A."/>
            <person name="Luckner M."/>
            <person name="Wanner G."/>
            <person name="Overmann J."/>
        </authorList>
    </citation>
    <scope>NUCLEOTIDE SEQUENCE [LARGE SCALE GENOMIC DNA]</scope>
    <source>
        <strain evidence="2 3">Swamp67</strain>
    </source>
</reference>
<keyword evidence="3" id="KW-1185">Reference proteome</keyword>
<proteinExistence type="predicted"/>
<dbReference type="Proteomes" id="UP000503096">
    <property type="component" value="Chromosome"/>
</dbReference>
<sequence>MRSCFLLLLAAAFALPASAAKTTVCSITVNSADEREAFRSALPADRYDFVELVEHGRPDWLASACTRGVQCDVLVVSGHFAGTEFYTSRFDRSESLPVEEMERAVCSQSCPGVFSKLKEVYLFGCDTLKPDPVRTATPEVIRGYVRSGSTKAEAERAARELSERHGESSRALMRQLFADVPVIYGFATFAPFGRTAGPMLARHFESGYGVEIGSGTVSPTLLARFSNTGMVVTEGRRASDAEAGARRDACRYYDDRLTTTQKLRSVHDVLSRDPAEVRMAFPRIEKFLASPGLTADPAFALALGDLARDRAVAGRFLALTRATEDPQLRLRMIALARNVGWLSAAEQSAEQARLVRDVLTAGDMGFDEVDLVCTLGRERAVDVAQVGVKPTSTLGSRPAPAAALACLGSRESRERMLRTLASADENDVRIAQAYFRHRPIATGDELVTATRAVARMKPSAAQVRAIETLARHHLSDRQVIDELTRLYTRTTSANIQRAVAEAFLRADAKLLADPELVSVLRRHRVRAPDGARDLVDVLLERLQLPA</sequence>
<dbReference type="EMBL" id="CP053073">
    <property type="protein sequence ID" value="QJR13432.1"/>
    <property type="molecule type" value="Genomic_DNA"/>
</dbReference>
<gene>
    <name evidence="2" type="ORF">DSM104440_00215</name>
</gene>
<feature type="signal peptide" evidence="1">
    <location>
        <begin position="1"/>
        <end position="19"/>
    </location>
</feature>
<protein>
    <recommendedName>
        <fullName evidence="4">HEAT repeat-containing protein</fullName>
    </recommendedName>
</protein>
<evidence type="ECO:0000313" key="2">
    <source>
        <dbReference type="EMBL" id="QJR13432.1"/>
    </source>
</evidence>
<dbReference type="InParanoid" id="A0A6M4H256"/>
<evidence type="ECO:0000256" key="1">
    <source>
        <dbReference type="SAM" id="SignalP"/>
    </source>
</evidence>
<feature type="chain" id="PRO_5026930398" description="HEAT repeat-containing protein" evidence="1">
    <location>
        <begin position="20"/>
        <end position="546"/>
    </location>
</feature>